<organism evidence="2 3">
    <name type="scientific">Gilvimarinus algae</name>
    <dbReference type="NCBI Taxonomy" id="3058037"/>
    <lineage>
        <taxon>Bacteria</taxon>
        <taxon>Pseudomonadati</taxon>
        <taxon>Pseudomonadota</taxon>
        <taxon>Gammaproteobacteria</taxon>
        <taxon>Cellvibrionales</taxon>
        <taxon>Cellvibrionaceae</taxon>
        <taxon>Gilvimarinus</taxon>
    </lineage>
</organism>
<dbReference type="Pfam" id="PF16137">
    <property type="entry name" value="DUF4845"/>
    <property type="match status" value="1"/>
</dbReference>
<name>A0ABT8TJ33_9GAMM</name>
<feature type="transmembrane region" description="Helical" evidence="1">
    <location>
        <begin position="12"/>
        <end position="30"/>
    </location>
</feature>
<keyword evidence="1" id="KW-0472">Membrane</keyword>
<evidence type="ECO:0000256" key="1">
    <source>
        <dbReference type="SAM" id="Phobius"/>
    </source>
</evidence>
<keyword evidence="1" id="KW-0812">Transmembrane</keyword>
<dbReference type="InterPro" id="IPR032314">
    <property type="entry name" value="DUF4845"/>
</dbReference>
<gene>
    <name evidence="2" type="ORF">QWI16_18140</name>
</gene>
<dbReference type="PROSITE" id="PS51257">
    <property type="entry name" value="PROKAR_LIPOPROTEIN"/>
    <property type="match status" value="1"/>
</dbReference>
<proteinExistence type="predicted"/>
<reference evidence="2" key="1">
    <citation type="submission" date="2023-07" db="EMBL/GenBank/DDBJ databases">
        <title>Gilvimarinus algae sp. nov., isolated from the surface of Kelp.</title>
        <authorList>
            <person name="Sun Y.Y."/>
            <person name="Gong Y."/>
            <person name="Du Z.J."/>
        </authorList>
    </citation>
    <scope>NUCLEOTIDE SEQUENCE</scope>
    <source>
        <strain evidence="2">SDUM040014</strain>
    </source>
</reference>
<dbReference type="EMBL" id="JAULRT010000062">
    <property type="protein sequence ID" value="MDO3384108.1"/>
    <property type="molecule type" value="Genomic_DNA"/>
</dbReference>
<protein>
    <submittedName>
        <fullName evidence="2">DUF4845 domain-containing protein</fullName>
    </submittedName>
</protein>
<sequence>MRTDSSQRGLSSIGWLLVIIVVVFACMCAAKLTPVYLENYYIVNGLKALAENNEESLKRMSRAEITRKLESYFSINSVRSPGAKELEFIQNSKGIVIVNQYETRVPLIANIDVVMSFHNVLDSSNPDQCCEPPPEAEKP</sequence>
<evidence type="ECO:0000313" key="3">
    <source>
        <dbReference type="Proteomes" id="UP001168380"/>
    </source>
</evidence>
<keyword evidence="1" id="KW-1133">Transmembrane helix</keyword>
<dbReference type="Proteomes" id="UP001168380">
    <property type="component" value="Unassembled WGS sequence"/>
</dbReference>
<comment type="caution">
    <text evidence="2">The sequence shown here is derived from an EMBL/GenBank/DDBJ whole genome shotgun (WGS) entry which is preliminary data.</text>
</comment>
<evidence type="ECO:0000313" key="2">
    <source>
        <dbReference type="EMBL" id="MDO3384108.1"/>
    </source>
</evidence>
<dbReference type="RefSeq" id="WP_302715387.1">
    <property type="nucleotide sequence ID" value="NZ_JAULRT010000062.1"/>
</dbReference>
<accession>A0ABT8TJ33</accession>
<keyword evidence="3" id="KW-1185">Reference proteome</keyword>